<accession>A0A8D2PH70</accession>
<keyword evidence="3" id="KW-1185">Reference proteome</keyword>
<dbReference type="Ensembl" id="ENSZLMT00000012596.1">
    <property type="protein sequence ID" value="ENSZLMP00000012260.1"/>
    <property type="gene ID" value="ENSZLMG00000008545.1"/>
</dbReference>
<feature type="region of interest" description="Disordered" evidence="1">
    <location>
        <begin position="27"/>
        <end position="55"/>
    </location>
</feature>
<evidence type="ECO:0000313" key="2">
    <source>
        <dbReference type="Ensembl" id="ENSZLMP00000012260.1"/>
    </source>
</evidence>
<evidence type="ECO:0000313" key="3">
    <source>
        <dbReference type="Proteomes" id="UP000694401"/>
    </source>
</evidence>
<evidence type="ECO:0000256" key="1">
    <source>
        <dbReference type="SAM" id="MobiDB-lite"/>
    </source>
</evidence>
<reference evidence="2" key="1">
    <citation type="submission" date="2025-08" db="UniProtKB">
        <authorList>
            <consortium name="Ensembl"/>
        </authorList>
    </citation>
    <scope>IDENTIFICATION</scope>
</reference>
<feature type="compositionally biased region" description="Polar residues" evidence="1">
    <location>
        <begin position="28"/>
        <end position="51"/>
    </location>
</feature>
<dbReference type="AlphaFoldDB" id="A0A8D2PH70"/>
<proteinExistence type="predicted"/>
<sequence length="149" mass="16023">QGTARFPNHDAFGLGSHRSSLCPRNVQGGCSRQTQHQNQLRRSRDQPTQPRTDIVQETAEPLSCWTQVPPKDLRVKHVPAHYFDFYCLFSLLLGRPEQGQLSHAPQGSVPARASSTGTSGLGEMPEPGHDAGPCPSAGSSLVAAAELSL</sequence>
<feature type="region of interest" description="Disordered" evidence="1">
    <location>
        <begin position="98"/>
        <end position="149"/>
    </location>
</feature>
<organism evidence="2 3">
    <name type="scientific">Zosterops lateralis melanops</name>
    <dbReference type="NCBI Taxonomy" id="1220523"/>
    <lineage>
        <taxon>Eukaryota</taxon>
        <taxon>Metazoa</taxon>
        <taxon>Chordata</taxon>
        <taxon>Craniata</taxon>
        <taxon>Vertebrata</taxon>
        <taxon>Euteleostomi</taxon>
        <taxon>Archelosauria</taxon>
        <taxon>Archosauria</taxon>
        <taxon>Dinosauria</taxon>
        <taxon>Saurischia</taxon>
        <taxon>Theropoda</taxon>
        <taxon>Coelurosauria</taxon>
        <taxon>Aves</taxon>
        <taxon>Neognathae</taxon>
        <taxon>Neoaves</taxon>
        <taxon>Telluraves</taxon>
        <taxon>Australaves</taxon>
        <taxon>Passeriformes</taxon>
        <taxon>Sylvioidea</taxon>
        <taxon>Zosteropidae</taxon>
        <taxon>Zosterops</taxon>
    </lineage>
</organism>
<reference evidence="2" key="2">
    <citation type="submission" date="2025-09" db="UniProtKB">
        <authorList>
            <consortium name="Ensembl"/>
        </authorList>
    </citation>
    <scope>IDENTIFICATION</scope>
</reference>
<dbReference type="Proteomes" id="UP000694401">
    <property type="component" value="Unassembled WGS sequence"/>
</dbReference>
<protein>
    <submittedName>
        <fullName evidence="2">Uncharacterized protein</fullName>
    </submittedName>
</protein>
<name>A0A8D2PH70_ZOSLA</name>